<sequence>MKGLPVLVERREKVNRQCGVVVVLFGWWLSCSSIIRTEIECGDVLESKSLPSGKVVVGIGCQATRLVGRRPLYEIRVVNVCDRAGRESDRRTMEKSTSQAVGGDFPAGTMHGAKPRRHDCSKSVTLTSIVKNIVPFAYLSATSAVPLDCAFGVHKVDQTANSPELANPDPFPPPQPSRAFHNSLFYTYKHLTLAPPFPIPRKSQEKSSIEIENYLAKMGVNYYDILKVSRNASDDDLKKSYKRLAMKWHPDKNAVNTKEAEAKFKEISEAYDVLSDPQKRQIYDLNGEEGLKYGFDSGSCTREARDIFEDFFGEMDGGFKGKSDGFGGGGGGDGGGGGRMGKAAAMENKLSCSLEELYKGSKRKIKISRIVLDEYGKPSTVEEVLAIHIKPGWKKGTKITFPEKGNHETGATPGDLTFVVDEKPHPIFKRDGNDLLLNQKISLLDALTGKTINLTTLDGRILSIPVSDIVKPGHEMVIQNEGMPISKEPGKNGNLRIKFDVKFPSRLTAEQKLDLRRVLGRKTN</sequence>
<dbReference type="PROSITE" id="PS51257">
    <property type="entry name" value="PROKAR_LIPOPROTEIN"/>
    <property type="match status" value="1"/>
</dbReference>
<evidence type="ECO:0000313" key="5">
    <source>
        <dbReference type="Proteomes" id="UP001604336"/>
    </source>
</evidence>
<dbReference type="Pfam" id="PF01556">
    <property type="entry name" value="DnaJ_C"/>
    <property type="match status" value="1"/>
</dbReference>
<protein>
    <submittedName>
        <fullName evidence="4">DNAJ heat shock family protein</fullName>
    </submittedName>
</protein>
<evidence type="ECO:0000259" key="3">
    <source>
        <dbReference type="PROSITE" id="PS50076"/>
    </source>
</evidence>
<reference evidence="5" key="1">
    <citation type="submission" date="2024-07" db="EMBL/GenBank/DDBJ databases">
        <title>Two chromosome-level genome assemblies of Korean endemic species Abeliophyllum distichum and Forsythia ovata (Oleaceae).</title>
        <authorList>
            <person name="Jang H."/>
        </authorList>
    </citation>
    <scope>NUCLEOTIDE SEQUENCE [LARGE SCALE GENOMIC DNA]</scope>
</reference>
<dbReference type="Pfam" id="PF00226">
    <property type="entry name" value="DnaJ"/>
    <property type="match status" value="1"/>
</dbReference>
<dbReference type="PANTHER" id="PTHR24078">
    <property type="entry name" value="DNAJ HOMOLOG SUBFAMILY C MEMBER"/>
    <property type="match status" value="1"/>
</dbReference>
<dbReference type="Gene3D" id="1.10.287.110">
    <property type="entry name" value="DnaJ domain"/>
    <property type="match status" value="1"/>
</dbReference>
<evidence type="ECO:0000256" key="2">
    <source>
        <dbReference type="SAM" id="MobiDB-lite"/>
    </source>
</evidence>
<dbReference type="InterPro" id="IPR051339">
    <property type="entry name" value="DnaJ_subfamily_B"/>
</dbReference>
<dbReference type="Gene3D" id="2.60.260.20">
    <property type="entry name" value="Urease metallochaperone UreE, N-terminal domain"/>
    <property type="match status" value="2"/>
</dbReference>
<evidence type="ECO:0000256" key="1">
    <source>
        <dbReference type="ARBA" id="ARBA00023186"/>
    </source>
</evidence>
<gene>
    <name evidence="4" type="ORF">Adt_15667</name>
</gene>
<dbReference type="InterPro" id="IPR008971">
    <property type="entry name" value="HSP40/DnaJ_pept-bd"/>
</dbReference>
<dbReference type="InterPro" id="IPR018253">
    <property type="entry name" value="DnaJ_domain_CS"/>
</dbReference>
<dbReference type="PROSITE" id="PS50076">
    <property type="entry name" value="DNAJ_2"/>
    <property type="match status" value="1"/>
</dbReference>
<name>A0ABD1U339_9LAMI</name>
<dbReference type="EMBL" id="JBFOLK010000004">
    <property type="protein sequence ID" value="KAL2519420.1"/>
    <property type="molecule type" value="Genomic_DNA"/>
</dbReference>
<dbReference type="InterPro" id="IPR036869">
    <property type="entry name" value="J_dom_sf"/>
</dbReference>
<keyword evidence="1" id="KW-0143">Chaperone</keyword>
<dbReference type="Proteomes" id="UP001604336">
    <property type="component" value="Unassembled WGS sequence"/>
</dbReference>
<comment type="caution">
    <text evidence="4">The sequence shown here is derived from an EMBL/GenBank/DDBJ whole genome shotgun (WGS) entry which is preliminary data.</text>
</comment>
<dbReference type="PROSITE" id="PS00636">
    <property type="entry name" value="DNAJ_1"/>
    <property type="match status" value="1"/>
</dbReference>
<dbReference type="FunFam" id="2.60.260.20:FF:000030">
    <property type="entry name" value="DNAJ heat shock family protein"/>
    <property type="match status" value="1"/>
</dbReference>
<dbReference type="AlphaFoldDB" id="A0ABD1U339"/>
<dbReference type="InterPro" id="IPR002939">
    <property type="entry name" value="DnaJ_C"/>
</dbReference>
<feature type="domain" description="J" evidence="3">
    <location>
        <begin position="221"/>
        <end position="287"/>
    </location>
</feature>
<keyword evidence="5" id="KW-1185">Reference proteome</keyword>
<keyword evidence="4" id="KW-0346">Stress response</keyword>
<organism evidence="4 5">
    <name type="scientific">Abeliophyllum distichum</name>
    <dbReference type="NCBI Taxonomy" id="126358"/>
    <lineage>
        <taxon>Eukaryota</taxon>
        <taxon>Viridiplantae</taxon>
        <taxon>Streptophyta</taxon>
        <taxon>Embryophyta</taxon>
        <taxon>Tracheophyta</taxon>
        <taxon>Spermatophyta</taxon>
        <taxon>Magnoliopsida</taxon>
        <taxon>eudicotyledons</taxon>
        <taxon>Gunneridae</taxon>
        <taxon>Pentapetalae</taxon>
        <taxon>asterids</taxon>
        <taxon>lamiids</taxon>
        <taxon>Lamiales</taxon>
        <taxon>Oleaceae</taxon>
        <taxon>Forsythieae</taxon>
        <taxon>Abeliophyllum</taxon>
    </lineage>
</organism>
<feature type="region of interest" description="Disordered" evidence="2">
    <location>
        <begin position="88"/>
        <end position="118"/>
    </location>
</feature>
<dbReference type="SMART" id="SM00271">
    <property type="entry name" value="DnaJ"/>
    <property type="match status" value="1"/>
</dbReference>
<dbReference type="PANTHER" id="PTHR24078:SF175">
    <property type="entry name" value="DNAJ HEAT SHOCK FAMILY PROTEIN"/>
    <property type="match status" value="1"/>
</dbReference>
<accession>A0ABD1U339</accession>
<dbReference type="FunFam" id="2.60.260.20:FF:000002">
    <property type="entry name" value="Dnaj homolog subfamily b member"/>
    <property type="match status" value="1"/>
</dbReference>
<evidence type="ECO:0000313" key="4">
    <source>
        <dbReference type="EMBL" id="KAL2519420.1"/>
    </source>
</evidence>
<dbReference type="PRINTS" id="PR00625">
    <property type="entry name" value="JDOMAIN"/>
</dbReference>
<dbReference type="SUPFAM" id="SSF46565">
    <property type="entry name" value="Chaperone J-domain"/>
    <property type="match status" value="1"/>
</dbReference>
<dbReference type="InterPro" id="IPR001623">
    <property type="entry name" value="DnaJ_domain"/>
</dbReference>
<proteinExistence type="predicted"/>
<dbReference type="SUPFAM" id="SSF49493">
    <property type="entry name" value="HSP40/DnaJ peptide-binding domain"/>
    <property type="match status" value="2"/>
</dbReference>
<dbReference type="CDD" id="cd10747">
    <property type="entry name" value="DnaJ_C"/>
    <property type="match status" value="1"/>
</dbReference>
<dbReference type="CDD" id="cd06257">
    <property type="entry name" value="DnaJ"/>
    <property type="match status" value="1"/>
</dbReference>